<comment type="catalytic activity">
    <reaction evidence="8 9">
        <text>oxaloacetate + H(+) = pyruvate + CO2</text>
        <dbReference type="Rhea" id="RHEA:15641"/>
        <dbReference type="ChEBI" id="CHEBI:15361"/>
        <dbReference type="ChEBI" id="CHEBI:15378"/>
        <dbReference type="ChEBI" id="CHEBI:16452"/>
        <dbReference type="ChEBI" id="CHEBI:16526"/>
        <dbReference type="EC" id="4.1.1.112"/>
    </reaction>
</comment>
<protein>
    <recommendedName>
        <fullName evidence="9">4-hydroxy-4-methyl-2-oxoglutarate aldolase</fullName>
        <shortName evidence="9">HMG aldolase</shortName>
        <ecNumber evidence="9">4.1.1.112</ecNumber>
        <ecNumber evidence="9">4.1.3.17</ecNumber>
    </recommendedName>
    <alternativeName>
        <fullName evidence="9">Oxaloacetate decarboxylase</fullName>
    </alternativeName>
</protein>
<evidence type="ECO:0000256" key="1">
    <source>
        <dbReference type="ARBA" id="ARBA00001342"/>
    </source>
</evidence>
<evidence type="ECO:0000256" key="4">
    <source>
        <dbReference type="ARBA" id="ARBA00011233"/>
    </source>
</evidence>
<keyword evidence="5 9" id="KW-0479">Metal-binding</keyword>
<dbReference type="NCBIfam" id="TIGR01935">
    <property type="entry name" value="NOT-MenG"/>
    <property type="match status" value="1"/>
</dbReference>
<sequence length="159" mass="16592">MNIQTADLCDTHGDALSVVAPMFSSYGGRKSFGGQIATLKLFEDNSFVRKAVDSPGAGRVLVVDGGASMRCALVGDQLAELAVKNGWAGIIVYGCIRDSAAIGQMDLGVFALGTHPRKTVKRDVGEVDVPVTFGGVTFVPGHHVYADEDGVVLSPNALL</sequence>
<evidence type="ECO:0000256" key="2">
    <source>
        <dbReference type="ARBA" id="ARBA00001968"/>
    </source>
</evidence>
<dbReference type="EMBL" id="JBHTMC010000027">
    <property type="protein sequence ID" value="MFD1265140.1"/>
    <property type="molecule type" value="Genomic_DNA"/>
</dbReference>
<evidence type="ECO:0000256" key="5">
    <source>
        <dbReference type="ARBA" id="ARBA00022723"/>
    </source>
</evidence>
<comment type="caution">
    <text evidence="10">The sequence shown here is derived from an EMBL/GenBank/DDBJ whole genome shotgun (WGS) entry which is preliminary data.</text>
</comment>
<dbReference type="InterPro" id="IPR010203">
    <property type="entry name" value="RraA"/>
</dbReference>
<dbReference type="SUPFAM" id="SSF89562">
    <property type="entry name" value="RraA-like"/>
    <property type="match status" value="1"/>
</dbReference>
<evidence type="ECO:0000256" key="7">
    <source>
        <dbReference type="ARBA" id="ARBA00025046"/>
    </source>
</evidence>
<proteinExistence type="inferred from homology"/>
<accession>A0ABW3WH14</accession>
<evidence type="ECO:0000313" key="10">
    <source>
        <dbReference type="EMBL" id="MFD1265140.1"/>
    </source>
</evidence>
<dbReference type="Pfam" id="PF03737">
    <property type="entry name" value="RraA-like"/>
    <property type="match status" value="1"/>
</dbReference>
<dbReference type="InterPro" id="IPR005493">
    <property type="entry name" value="RraA/RraA-like"/>
</dbReference>
<keyword evidence="6 9" id="KW-0456">Lyase</keyword>
<reference evidence="11" key="1">
    <citation type="journal article" date="2019" name="Int. J. Syst. Evol. Microbiol.">
        <title>The Global Catalogue of Microorganisms (GCM) 10K type strain sequencing project: providing services to taxonomists for standard genome sequencing and annotation.</title>
        <authorList>
            <consortium name="The Broad Institute Genomics Platform"/>
            <consortium name="The Broad Institute Genome Sequencing Center for Infectious Disease"/>
            <person name="Wu L."/>
            <person name="Ma J."/>
        </authorList>
    </citation>
    <scope>NUCLEOTIDE SEQUENCE [LARGE SCALE GENOMIC DNA]</scope>
    <source>
        <strain evidence="11">CCUG 48884</strain>
    </source>
</reference>
<comment type="catalytic activity">
    <reaction evidence="1 9">
        <text>4-hydroxy-4-methyl-2-oxoglutarate = 2 pyruvate</text>
        <dbReference type="Rhea" id="RHEA:22748"/>
        <dbReference type="ChEBI" id="CHEBI:15361"/>
        <dbReference type="ChEBI" id="CHEBI:58276"/>
        <dbReference type="EC" id="4.1.3.17"/>
    </reaction>
</comment>
<organism evidence="10 11">
    <name type="scientific">Thauera mechernichensis</name>
    <dbReference type="NCBI Taxonomy" id="82788"/>
    <lineage>
        <taxon>Bacteria</taxon>
        <taxon>Pseudomonadati</taxon>
        <taxon>Pseudomonadota</taxon>
        <taxon>Betaproteobacteria</taxon>
        <taxon>Rhodocyclales</taxon>
        <taxon>Zoogloeaceae</taxon>
        <taxon>Thauera</taxon>
    </lineage>
</organism>
<dbReference type="NCBIfam" id="NF006875">
    <property type="entry name" value="PRK09372.1"/>
    <property type="match status" value="1"/>
</dbReference>
<dbReference type="EC" id="4.1.1.112" evidence="9"/>
<dbReference type="InterPro" id="IPR036704">
    <property type="entry name" value="RraA/RraA-like_sf"/>
</dbReference>
<dbReference type="Proteomes" id="UP001597158">
    <property type="component" value="Unassembled WGS sequence"/>
</dbReference>
<evidence type="ECO:0000256" key="6">
    <source>
        <dbReference type="ARBA" id="ARBA00023239"/>
    </source>
</evidence>
<dbReference type="EC" id="4.1.3.17" evidence="9"/>
<evidence type="ECO:0000256" key="9">
    <source>
        <dbReference type="RuleBase" id="RU004338"/>
    </source>
</evidence>
<gene>
    <name evidence="10" type="primary">rraA</name>
    <name evidence="10" type="ORF">ACFQ4M_16310</name>
</gene>
<comment type="similarity">
    <text evidence="3 9">Belongs to the class II aldolase/RraA-like family.</text>
</comment>
<comment type="subunit">
    <text evidence="4 9">Homotrimer.</text>
</comment>
<evidence type="ECO:0000313" key="11">
    <source>
        <dbReference type="Proteomes" id="UP001597158"/>
    </source>
</evidence>
<comment type="cofactor">
    <cofactor evidence="2 9">
        <name>a divalent metal cation</name>
        <dbReference type="ChEBI" id="CHEBI:60240"/>
    </cofactor>
</comment>
<evidence type="ECO:0000256" key="3">
    <source>
        <dbReference type="ARBA" id="ARBA00008621"/>
    </source>
</evidence>
<keyword evidence="11" id="KW-1185">Reference proteome</keyword>
<dbReference type="RefSeq" id="WP_002938230.1">
    <property type="nucleotide sequence ID" value="NZ_JARQZE010000001.1"/>
</dbReference>
<comment type="function">
    <text evidence="7 9">Catalyzes the aldol cleavage of 4-hydroxy-4-methyl-2-oxoglutarate (HMG) into 2 molecules of pyruvate. Also contains a secondary oxaloacetate (OAA) decarboxylase activity due to the common pyruvate enolate transition state formed following C-C bond cleavage in the retro-aldol and decarboxylation reactions.</text>
</comment>
<evidence type="ECO:0000256" key="8">
    <source>
        <dbReference type="ARBA" id="ARBA00047973"/>
    </source>
</evidence>
<dbReference type="PANTHER" id="PTHR33254:SF4">
    <property type="entry name" value="4-HYDROXY-4-METHYL-2-OXOGLUTARATE ALDOLASE 3-RELATED"/>
    <property type="match status" value="1"/>
</dbReference>
<dbReference type="Gene3D" id="3.50.30.40">
    <property type="entry name" value="Ribonuclease E inhibitor RraA/RraA-like"/>
    <property type="match status" value="1"/>
</dbReference>
<dbReference type="CDD" id="cd16841">
    <property type="entry name" value="RraA_family"/>
    <property type="match status" value="1"/>
</dbReference>
<name>A0ABW3WH14_9RHOO</name>
<dbReference type="PANTHER" id="PTHR33254">
    <property type="entry name" value="4-HYDROXY-4-METHYL-2-OXOGLUTARATE ALDOLASE 3-RELATED"/>
    <property type="match status" value="1"/>
</dbReference>